<evidence type="ECO:0000313" key="1">
    <source>
        <dbReference type="EMBL" id="DAE19892.1"/>
    </source>
</evidence>
<proteinExistence type="predicted"/>
<accession>A0A8S5QMR3</accession>
<organism evidence="1">
    <name type="scientific">Siphoviridae sp. ctVCm11</name>
    <dbReference type="NCBI Taxonomy" id="2826358"/>
    <lineage>
        <taxon>Viruses</taxon>
        <taxon>Duplodnaviria</taxon>
        <taxon>Heunggongvirae</taxon>
        <taxon>Uroviricota</taxon>
        <taxon>Caudoviricetes</taxon>
    </lineage>
</organism>
<dbReference type="PANTHER" id="PTHR37612:SF20">
    <property type="entry name" value="PER-HEXAMER REPEAT PROTEIN 5-RELATED"/>
    <property type="match status" value="1"/>
</dbReference>
<protein>
    <submittedName>
        <fullName evidence="1">Sulfur globule protein</fullName>
    </submittedName>
</protein>
<dbReference type="InterPro" id="IPR052258">
    <property type="entry name" value="Diverse_Func_Domain-Protein"/>
</dbReference>
<name>A0A8S5QMR3_9CAUD</name>
<sequence length="245" mass="26589">MTLDARVKAFLSVNSGSGDGYGSGYGSGSGYGDGDGSGYGDGYGDGYGSGYGSGSGSGDGSGYGYGYGYGDGYGSGYGDGYGYGSGYGDGIKRFNRETVYQIDGVNTLIRSVRGNTAHGAIVNNDLTLTPSYIVKQDNVFAHGETLREAMEALRDKLFEDMPKEERIDAFLRETDREKTYPTQYFYDWHHRLTGSCDMGRKRFAHDHGVDLEHGMMTITEFLELTKNAYGGDVIRKVISKMQEVE</sequence>
<dbReference type="PANTHER" id="PTHR37612">
    <property type="entry name" value="FIBROIN HEAVY CHAIN FIB-H LIKE PROTEIN"/>
    <property type="match status" value="1"/>
</dbReference>
<reference evidence="1" key="1">
    <citation type="journal article" date="2021" name="Proc. Natl. Acad. Sci. U.S.A.">
        <title>A Catalog of Tens of Thousands of Viruses from Human Metagenomes Reveals Hidden Associations with Chronic Diseases.</title>
        <authorList>
            <person name="Tisza M.J."/>
            <person name="Buck C.B."/>
        </authorList>
    </citation>
    <scope>NUCLEOTIDE SEQUENCE</scope>
    <source>
        <strain evidence="1">CtVCm11</strain>
    </source>
</reference>
<dbReference type="EMBL" id="BK015688">
    <property type="protein sequence ID" value="DAE19892.1"/>
    <property type="molecule type" value="Genomic_DNA"/>
</dbReference>